<keyword evidence="9" id="KW-0472">Membrane</keyword>
<gene>
    <name evidence="11" type="primary">ga07051</name>
    <name evidence="11" type="ORF">PR202_ga07051</name>
</gene>
<dbReference type="PROSITE" id="PS51257">
    <property type="entry name" value="PROKAR_LIPOPROTEIN"/>
    <property type="match status" value="1"/>
</dbReference>
<evidence type="ECO:0000259" key="10">
    <source>
        <dbReference type="PROSITE" id="PS50089"/>
    </source>
</evidence>
<sequence length="192" mass="19836">MLNQLRHRPPRPAAAANDGYLACYGLVVGCASLLLLTILAATVSIAKACILAGAVGVSFGLVGCLSRWCANDGAAAGVPAPPTGRPCRTADAVAVDVLPAFAYAAADGEGSSKAGRRALCSVCLEDVQAGEMVRRMPACGHVFHVACIDMWLHSHRTCPLCRRDVWAQARPGNDAKPSPAADPPDNNALPPV</sequence>
<accession>A0AAV5BYX6</accession>
<evidence type="ECO:0000256" key="6">
    <source>
        <dbReference type="ARBA" id="ARBA00024209"/>
    </source>
</evidence>
<dbReference type="EC" id="2.3.2.27" evidence="2"/>
<dbReference type="GO" id="GO:0008270">
    <property type="term" value="F:zinc ion binding"/>
    <property type="evidence" value="ECO:0007669"/>
    <property type="project" value="UniProtKB-KW"/>
</dbReference>
<dbReference type="SUPFAM" id="SSF57850">
    <property type="entry name" value="RING/U-box"/>
    <property type="match status" value="1"/>
</dbReference>
<evidence type="ECO:0000313" key="12">
    <source>
        <dbReference type="Proteomes" id="UP001054889"/>
    </source>
</evidence>
<feature type="transmembrane region" description="Helical" evidence="9">
    <location>
        <begin position="45"/>
        <end position="65"/>
    </location>
</feature>
<protein>
    <recommendedName>
        <fullName evidence="2">RING-type E3 ubiquitin transferase</fullName>
        <ecNumber evidence="2">2.3.2.27</ecNumber>
    </recommendedName>
</protein>
<dbReference type="Proteomes" id="UP001054889">
    <property type="component" value="Unassembled WGS sequence"/>
</dbReference>
<dbReference type="CDD" id="cd16461">
    <property type="entry name" value="RING-H2_EL5-like"/>
    <property type="match status" value="1"/>
</dbReference>
<dbReference type="PROSITE" id="PS50089">
    <property type="entry name" value="ZF_RING_2"/>
    <property type="match status" value="1"/>
</dbReference>
<feature type="region of interest" description="Disordered" evidence="8">
    <location>
        <begin position="171"/>
        <end position="192"/>
    </location>
</feature>
<dbReference type="InterPro" id="IPR001841">
    <property type="entry name" value="Znf_RING"/>
</dbReference>
<comment type="caution">
    <text evidence="11">The sequence shown here is derived from an EMBL/GenBank/DDBJ whole genome shotgun (WGS) entry which is preliminary data.</text>
</comment>
<evidence type="ECO:0000256" key="9">
    <source>
        <dbReference type="SAM" id="Phobius"/>
    </source>
</evidence>
<comment type="similarity">
    <text evidence="6">Belongs to the RING-type zinc finger family. ATL subfamily.</text>
</comment>
<dbReference type="Gene3D" id="3.30.40.10">
    <property type="entry name" value="Zinc/RING finger domain, C3HC4 (zinc finger)"/>
    <property type="match status" value="1"/>
</dbReference>
<name>A0AAV5BYX6_ELECO</name>
<dbReference type="InterPro" id="IPR013083">
    <property type="entry name" value="Znf_RING/FYVE/PHD"/>
</dbReference>
<organism evidence="11 12">
    <name type="scientific">Eleusine coracana subsp. coracana</name>
    <dbReference type="NCBI Taxonomy" id="191504"/>
    <lineage>
        <taxon>Eukaryota</taxon>
        <taxon>Viridiplantae</taxon>
        <taxon>Streptophyta</taxon>
        <taxon>Embryophyta</taxon>
        <taxon>Tracheophyta</taxon>
        <taxon>Spermatophyta</taxon>
        <taxon>Magnoliopsida</taxon>
        <taxon>Liliopsida</taxon>
        <taxon>Poales</taxon>
        <taxon>Poaceae</taxon>
        <taxon>PACMAD clade</taxon>
        <taxon>Chloridoideae</taxon>
        <taxon>Cynodonteae</taxon>
        <taxon>Eleusininae</taxon>
        <taxon>Eleusine</taxon>
    </lineage>
</organism>
<dbReference type="EMBL" id="BQKI01000003">
    <property type="protein sequence ID" value="GJM90743.1"/>
    <property type="molecule type" value="Genomic_DNA"/>
</dbReference>
<keyword evidence="12" id="KW-1185">Reference proteome</keyword>
<evidence type="ECO:0000256" key="7">
    <source>
        <dbReference type="PROSITE-ProRule" id="PRU00175"/>
    </source>
</evidence>
<evidence type="ECO:0000256" key="1">
    <source>
        <dbReference type="ARBA" id="ARBA00000900"/>
    </source>
</evidence>
<dbReference type="SMART" id="SM00184">
    <property type="entry name" value="RING"/>
    <property type="match status" value="1"/>
</dbReference>
<reference evidence="11" key="1">
    <citation type="journal article" date="2018" name="DNA Res.">
        <title>Multiple hybrid de novo genome assembly of finger millet, an orphan allotetraploid crop.</title>
        <authorList>
            <person name="Hatakeyama M."/>
            <person name="Aluri S."/>
            <person name="Balachadran M.T."/>
            <person name="Sivarajan S.R."/>
            <person name="Patrignani A."/>
            <person name="Gruter S."/>
            <person name="Poveda L."/>
            <person name="Shimizu-Inatsugi R."/>
            <person name="Baeten J."/>
            <person name="Francoijs K.J."/>
            <person name="Nataraja K.N."/>
            <person name="Reddy Y.A.N."/>
            <person name="Phadnis S."/>
            <person name="Ravikumar R.L."/>
            <person name="Schlapbach R."/>
            <person name="Sreeman S.M."/>
            <person name="Shimizu K.K."/>
        </authorList>
    </citation>
    <scope>NUCLEOTIDE SEQUENCE</scope>
</reference>
<keyword evidence="9" id="KW-0812">Transmembrane</keyword>
<evidence type="ECO:0000256" key="3">
    <source>
        <dbReference type="ARBA" id="ARBA00022723"/>
    </source>
</evidence>
<proteinExistence type="inferred from homology"/>
<dbReference type="FunFam" id="3.30.40.10:FF:000672">
    <property type="entry name" value="E3 ubiquitin-protein ligase ATL41"/>
    <property type="match status" value="1"/>
</dbReference>
<evidence type="ECO:0000256" key="5">
    <source>
        <dbReference type="ARBA" id="ARBA00022833"/>
    </source>
</evidence>
<dbReference type="AlphaFoldDB" id="A0AAV5BYX6"/>
<evidence type="ECO:0000313" key="11">
    <source>
        <dbReference type="EMBL" id="GJM90743.1"/>
    </source>
</evidence>
<keyword evidence="3" id="KW-0479">Metal-binding</keyword>
<evidence type="ECO:0000256" key="2">
    <source>
        <dbReference type="ARBA" id="ARBA00012483"/>
    </source>
</evidence>
<dbReference type="PANTHER" id="PTHR14155:SF529">
    <property type="entry name" value="OS06G0534900 PROTEIN"/>
    <property type="match status" value="1"/>
</dbReference>
<dbReference type="Pfam" id="PF13639">
    <property type="entry name" value="zf-RING_2"/>
    <property type="match status" value="1"/>
</dbReference>
<keyword evidence="4 7" id="KW-0863">Zinc-finger</keyword>
<feature type="compositionally biased region" description="Low complexity" evidence="8">
    <location>
        <begin position="174"/>
        <end position="192"/>
    </location>
</feature>
<dbReference type="PANTHER" id="PTHR14155">
    <property type="entry name" value="RING FINGER DOMAIN-CONTAINING"/>
    <property type="match status" value="1"/>
</dbReference>
<feature type="transmembrane region" description="Helical" evidence="9">
    <location>
        <begin position="21"/>
        <end position="39"/>
    </location>
</feature>
<comment type="catalytic activity">
    <reaction evidence="1">
        <text>S-ubiquitinyl-[E2 ubiquitin-conjugating enzyme]-L-cysteine + [acceptor protein]-L-lysine = [E2 ubiquitin-conjugating enzyme]-L-cysteine + N(6)-ubiquitinyl-[acceptor protein]-L-lysine.</text>
        <dbReference type="EC" id="2.3.2.27"/>
    </reaction>
</comment>
<evidence type="ECO:0000256" key="4">
    <source>
        <dbReference type="ARBA" id="ARBA00022771"/>
    </source>
</evidence>
<feature type="domain" description="RING-type" evidence="10">
    <location>
        <begin position="120"/>
        <end position="162"/>
    </location>
</feature>
<evidence type="ECO:0000256" key="8">
    <source>
        <dbReference type="SAM" id="MobiDB-lite"/>
    </source>
</evidence>
<keyword evidence="9" id="KW-1133">Transmembrane helix</keyword>
<reference evidence="11" key="2">
    <citation type="submission" date="2021-12" db="EMBL/GenBank/DDBJ databases">
        <title>Resequencing data analysis of finger millet.</title>
        <authorList>
            <person name="Hatakeyama M."/>
            <person name="Aluri S."/>
            <person name="Balachadran M.T."/>
            <person name="Sivarajan S.R."/>
            <person name="Poveda L."/>
            <person name="Shimizu-Inatsugi R."/>
            <person name="Schlapbach R."/>
            <person name="Sreeman S.M."/>
            <person name="Shimizu K.K."/>
        </authorList>
    </citation>
    <scope>NUCLEOTIDE SEQUENCE</scope>
</reference>
<dbReference type="InterPro" id="IPR053238">
    <property type="entry name" value="RING-H2_zinc_finger"/>
</dbReference>
<keyword evidence="5" id="KW-0862">Zinc</keyword>
<dbReference type="GO" id="GO:0061630">
    <property type="term" value="F:ubiquitin protein ligase activity"/>
    <property type="evidence" value="ECO:0007669"/>
    <property type="project" value="UniProtKB-EC"/>
</dbReference>